<sequence>MNARLMRSPALLPFLFTFAALAFWVFHYGSHWPYRDGFIYLRKLDELSDGKLSISNLLTSRDNQHPIAFQIVIALLFLKVFPGSIWSIVVGNAAMLWLSAVVLYVTAAQSLASRKQKFLLACFICASTLIGSQASSLLWEFQIWFYCNLLLLALNLLLTERYGLRAYPIVALFCLFATGNEAQGAFLWLVAAAHMLYVTSTNVKRNVRIAGVVILAAHVMIFLALAWTLSHLQYGGAPSVDANPTLPGRLIFSVQLLGGGFGVKDPSIAFVFGLMSLLAWGVGTFFAACRKFALMIDRVAFLICGVSLMWTAAFAMARASFGIAWALSEFHGSLMMIPLYAGIGMYATSMLAETALGWRVAALCLSAFTLSPVLTGMHFARQQSVLLKVNSLLAAAVECTNVSVPAALKQNLSGLRTNDDIYAEIDRHRSELCGVQPNLSRAVEALKIPPYYAEQISKDPRVGDALQALWYQYLSRQDLREAYPLSDPHLAHDLLKWGAVEAATATSGDEQALAQYATTLKMLVEQLDGSPS</sequence>
<keyword evidence="1" id="KW-0812">Transmembrane</keyword>
<keyword evidence="3" id="KW-1185">Reference proteome</keyword>
<name>A0ABX5MQD3_9BURK</name>
<gene>
    <name evidence="2" type="ORF">C7400_1088</name>
</gene>
<dbReference type="EMBL" id="QJJV01000008">
    <property type="protein sequence ID" value="PXX16202.1"/>
    <property type="molecule type" value="Genomic_DNA"/>
</dbReference>
<feature type="transmembrane region" description="Helical" evidence="1">
    <location>
        <begin position="85"/>
        <end position="106"/>
    </location>
</feature>
<dbReference type="RefSeq" id="WP_110327533.1">
    <property type="nucleotide sequence ID" value="NZ_CADFGS010000035.1"/>
</dbReference>
<keyword evidence="1" id="KW-1133">Transmembrane helix</keyword>
<evidence type="ECO:0000313" key="3">
    <source>
        <dbReference type="Proteomes" id="UP000247515"/>
    </source>
</evidence>
<dbReference type="Proteomes" id="UP000247515">
    <property type="component" value="Unassembled WGS sequence"/>
</dbReference>
<keyword evidence="1" id="KW-0472">Membrane</keyword>
<feature type="transmembrane region" description="Helical" evidence="1">
    <location>
        <begin position="330"/>
        <end position="348"/>
    </location>
</feature>
<protein>
    <recommendedName>
        <fullName evidence="4">Transmembrane protein</fullName>
    </recommendedName>
</protein>
<accession>A0ABX5MQD3</accession>
<evidence type="ECO:0000256" key="1">
    <source>
        <dbReference type="SAM" id="Phobius"/>
    </source>
</evidence>
<evidence type="ECO:0000313" key="2">
    <source>
        <dbReference type="EMBL" id="PXX16202.1"/>
    </source>
</evidence>
<feature type="transmembrane region" description="Helical" evidence="1">
    <location>
        <begin position="141"/>
        <end position="158"/>
    </location>
</feature>
<reference evidence="2 3" key="1">
    <citation type="submission" date="2018-05" db="EMBL/GenBank/DDBJ databases">
        <title>Genomic Encyclopedia of Type Strains, Phase IV (KMG-V): Genome sequencing to study the core and pangenomes of soil and plant-associated prokaryotes.</title>
        <authorList>
            <person name="Whitman W."/>
        </authorList>
    </citation>
    <scope>NUCLEOTIDE SEQUENCE [LARGE SCALE GENOMIC DNA]</scope>
    <source>
        <strain evidence="2 3">SIr-6563</strain>
    </source>
</reference>
<proteinExistence type="predicted"/>
<comment type="caution">
    <text evidence="2">The sequence shown here is derived from an EMBL/GenBank/DDBJ whole genome shotgun (WGS) entry which is preliminary data.</text>
</comment>
<feature type="transmembrane region" description="Helical" evidence="1">
    <location>
        <begin position="118"/>
        <end position="135"/>
    </location>
</feature>
<organism evidence="2 3">
    <name type="scientific">Paraburkholderia tropica</name>
    <dbReference type="NCBI Taxonomy" id="92647"/>
    <lineage>
        <taxon>Bacteria</taxon>
        <taxon>Pseudomonadati</taxon>
        <taxon>Pseudomonadota</taxon>
        <taxon>Betaproteobacteria</taxon>
        <taxon>Burkholderiales</taxon>
        <taxon>Burkholderiaceae</taxon>
        <taxon>Paraburkholderia</taxon>
    </lineage>
</organism>
<feature type="transmembrane region" description="Helical" evidence="1">
    <location>
        <begin position="300"/>
        <end position="324"/>
    </location>
</feature>
<evidence type="ECO:0008006" key="4">
    <source>
        <dbReference type="Google" id="ProtNLM"/>
    </source>
</evidence>
<feature type="transmembrane region" description="Helical" evidence="1">
    <location>
        <begin position="360"/>
        <end position="380"/>
    </location>
</feature>
<feature type="transmembrane region" description="Helical" evidence="1">
    <location>
        <begin position="269"/>
        <end position="288"/>
    </location>
</feature>
<feature type="transmembrane region" description="Helical" evidence="1">
    <location>
        <begin position="209"/>
        <end position="234"/>
    </location>
</feature>